<dbReference type="AlphaFoldDB" id="A0A1A9B5N5"/>
<keyword evidence="3" id="KW-1185">Reference proteome</keyword>
<evidence type="ECO:0000256" key="1">
    <source>
        <dbReference type="SAM" id="MobiDB-lite"/>
    </source>
</evidence>
<feature type="compositionally biased region" description="Basic and acidic residues" evidence="1">
    <location>
        <begin position="110"/>
        <end position="123"/>
    </location>
</feature>
<name>A0A1A9B5N5_9ACTN</name>
<evidence type="ECO:0000313" key="2">
    <source>
        <dbReference type="EMBL" id="SBT64222.1"/>
    </source>
</evidence>
<sequence>MIREHADAVLALLRAAPGTTALTVYDGAVAEDPVTGRSKPPPYALVYFADADPEEPDSRPLSARPARYVLRAYVHSVGLTATASRSVAERVRAALLNVRPTVAGRQCWPIRREDGQPPQRDDSTGSPVMDRVDVYRLESEPA</sequence>
<accession>A0A1A9B5N5</accession>
<dbReference type="STRING" id="946078.GA0070622_1192"/>
<feature type="compositionally biased region" description="Basic and acidic residues" evidence="1">
    <location>
        <begin position="130"/>
        <end position="142"/>
    </location>
</feature>
<dbReference type="RefSeq" id="WP_091569699.1">
    <property type="nucleotide sequence ID" value="NZ_FLRH01000003.1"/>
</dbReference>
<feature type="region of interest" description="Disordered" evidence="1">
    <location>
        <begin position="107"/>
        <end position="142"/>
    </location>
</feature>
<evidence type="ECO:0008006" key="4">
    <source>
        <dbReference type="Google" id="ProtNLM"/>
    </source>
</evidence>
<gene>
    <name evidence="2" type="ORF">GA0070622_1192</name>
</gene>
<evidence type="ECO:0000313" key="3">
    <source>
        <dbReference type="Proteomes" id="UP000199558"/>
    </source>
</evidence>
<dbReference type="OrthoDB" id="3394230at2"/>
<dbReference type="Proteomes" id="UP000199558">
    <property type="component" value="Unassembled WGS sequence"/>
</dbReference>
<protein>
    <recommendedName>
        <fullName evidence="4">DUF3168 domain-containing protein</fullName>
    </recommendedName>
</protein>
<organism evidence="2 3">
    <name type="scientific">Micromonospora sediminicola</name>
    <dbReference type="NCBI Taxonomy" id="946078"/>
    <lineage>
        <taxon>Bacteria</taxon>
        <taxon>Bacillati</taxon>
        <taxon>Actinomycetota</taxon>
        <taxon>Actinomycetes</taxon>
        <taxon>Micromonosporales</taxon>
        <taxon>Micromonosporaceae</taxon>
        <taxon>Micromonospora</taxon>
    </lineage>
</organism>
<dbReference type="EMBL" id="FLRH01000003">
    <property type="protein sequence ID" value="SBT64222.1"/>
    <property type="molecule type" value="Genomic_DNA"/>
</dbReference>
<reference evidence="3" key="1">
    <citation type="submission" date="2016-06" db="EMBL/GenBank/DDBJ databases">
        <authorList>
            <person name="Varghese N."/>
            <person name="Submissions Spin"/>
        </authorList>
    </citation>
    <scope>NUCLEOTIDE SEQUENCE [LARGE SCALE GENOMIC DNA]</scope>
    <source>
        <strain evidence="3">DSM 45794</strain>
    </source>
</reference>
<proteinExistence type="predicted"/>